<feature type="region of interest" description="Disordered" evidence="1">
    <location>
        <begin position="513"/>
        <end position="544"/>
    </location>
</feature>
<dbReference type="NCBIfam" id="TIGR02243">
    <property type="entry name" value="putative baseplate assembly protein"/>
    <property type="match status" value="1"/>
</dbReference>
<gene>
    <name evidence="2" type="ORF">HYY20_09275</name>
</gene>
<comment type="caution">
    <text evidence="2">The sequence shown here is derived from an EMBL/GenBank/DDBJ whole genome shotgun (WGS) entry which is preliminary data.</text>
</comment>
<evidence type="ECO:0000313" key="2">
    <source>
        <dbReference type="EMBL" id="MBI2877059.1"/>
    </source>
</evidence>
<dbReference type="AlphaFoldDB" id="A0A932CPS2"/>
<accession>A0A932CPS2</accession>
<evidence type="ECO:0000313" key="3">
    <source>
        <dbReference type="Proteomes" id="UP000769766"/>
    </source>
</evidence>
<name>A0A932CPS2_UNCTE</name>
<proteinExistence type="predicted"/>
<dbReference type="InterPro" id="IPR011749">
    <property type="entry name" value="CHP02243"/>
</dbReference>
<evidence type="ECO:0000256" key="1">
    <source>
        <dbReference type="SAM" id="MobiDB-lite"/>
    </source>
</evidence>
<reference evidence="2" key="1">
    <citation type="submission" date="2020-07" db="EMBL/GenBank/DDBJ databases">
        <title>Huge and variable diversity of episymbiotic CPR bacteria and DPANN archaea in groundwater ecosystems.</title>
        <authorList>
            <person name="He C.Y."/>
            <person name="Keren R."/>
            <person name="Whittaker M."/>
            <person name="Farag I.F."/>
            <person name="Doudna J."/>
            <person name="Cate J.H.D."/>
            <person name="Banfield J.F."/>
        </authorList>
    </citation>
    <scope>NUCLEOTIDE SEQUENCE</scope>
    <source>
        <strain evidence="2">NC_groundwater_672_Ag_B-0.1um_62_36</strain>
    </source>
</reference>
<dbReference type="EMBL" id="JACPRF010000279">
    <property type="protein sequence ID" value="MBI2877059.1"/>
    <property type="molecule type" value="Genomic_DNA"/>
</dbReference>
<dbReference type="Proteomes" id="UP000769766">
    <property type="component" value="Unassembled WGS sequence"/>
</dbReference>
<organism evidence="2 3">
    <name type="scientific">Tectimicrobiota bacterium</name>
    <dbReference type="NCBI Taxonomy" id="2528274"/>
    <lineage>
        <taxon>Bacteria</taxon>
        <taxon>Pseudomonadati</taxon>
        <taxon>Nitrospinota/Tectimicrobiota group</taxon>
        <taxon>Candidatus Tectimicrobiota</taxon>
    </lineage>
</organism>
<feature type="compositionally biased region" description="Basic and acidic residues" evidence="1">
    <location>
        <begin position="520"/>
        <end position="537"/>
    </location>
</feature>
<sequence length="882" mass="97074">MIYFCCDERRRNAVKAQTALNGIEFLEVLDNPADPYEKRQRTLLVHFIHDLAPGALKKENVQIEGGERIRPIRVARVTLGGISSPPSGSPPLGSPPLGGPANLLVVEVAEPGDFSVYTLRLVQDARHPDPPAGFDPILSAVDFSFKVACPSDFDCQPQPVCPTEPGLQPEINYLAKDYASFRQLMLDRLAALMPSWKERTPADLGMVLVELLAYVGDYLSYQQDAVATEAYLGTARRRVSVRRHARLVDYGMHDGCNARAWVQVRVGADNVKLAQGTQIFTRLSDQATRIRPPAGSPPTPSLEYERALAARPVIFETMHEATLFAVQNEMEFYTWGDERCCLLKGATRATLKNEGGRITALAAGDVLIFVEQRNPTNGNEQEADPAHRHAVRLTAVKPATDPLFHEAENSSQELRVLKIEWAREDALPFPLCLWEVSVNGDPLNKQPVSVALGNIVLADHGQTITGESLGAVPEANPVLDKVPVRERDFCQERAIEPTPPRFRPRLLQKPLTHAALPDQVRGRPPDQVRGRPYDPKKPPSSASAVMRCPLQEILPEIALTGELAGSSAIPDRGPGQVWEPQRDLLNSNATQRAFVVEVETDGTAFIRFGDDRFGSRPAAGTTFTASYRVGNGVPGNVGAETLVHIVSREAAILEGGVSNPLPAQGGIEPEEIEQVRQNAPSAFRIQERAVTPEDYAEVALRCEPGLQRAAATFRWTGSWRTVFLTVDRLGGEEVDEALEGQIRQCLERYRMAGHDLEVDGPRYVSLEIEMVVCVKPGYFTSHVKAALLERFSNRILPDGQRGVFHPDNFTFGQTVYLSPLYQAAQTLAGVDSVEITKFQRQGIPSQEALDAGKLELGRLEIARLDNDPNFPERGVFNLILKG</sequence>
<protein>
    <submittedName>
        <fullName evidence="2">Baseplate assembly protein</fullName>
    </submittedName>
</protein>